<dbReference type="EMBL" id="NMUF01000037">
    <property type="protein sequence ID" value="RFA96632.1"/>
    <property type="molecule type" value="Genomic_DNA"/>
</dbReference>
<keyword evidence="1" id="KW-0805">Transcription regulation</keyword>
<evidence type="ECO:0000313" key="5">
    <source>
        <dbReference type="EMBL" id="HII46889.1"/>
    </source>
</evidence>
<dbReference type="InterPro" id="IPR051011">
    <property type="entry name" value="Metal_resp_trans_reg"/>
</dbReference>
<gene>
    <name evidence="6" type="ORF">CGL51_05155</name>
    <name evidence="7" type="ORF">CGL52_10835</name>
    <name evidence="5" type="ORF">HA333_05425</name>
</gene>
<evidence type="ECO:0000256" key="2">
    <source>
        <dbReference type="ARBA" id="ARBA00023125"/>
    </source>
</evidence>
<dbReference type="CDD" id="cd00090">
    <property type="entry name" value="HTH_ARSR"/>
    <property type="match status" value="1"/>
</dbReference>
<dbReference type="EMBL" id="NMUE01000012">
    <property type="protein sequence ID" value="RFA96343.1"/>
    <property type="molecule type" value="Genomic_DNA"/>
</dbReference>
<organism evidence="7 8">
    <name type="scientific">Pyrobaculum aerophilum</name>
    <dbReference type="NCBI Taxonomy" id="13773"/>
    <lineage>
        <taxon>Archaea</taxon>
        <taxon>Thermoproteota</taxon>
        <taxon>Thermoprotei</taxon>
        <taxon>Thermoproteales</taxon>
        <taxon>Thermoproteaceae</taxon>
        <taxon>Pyrobaculum</taxon>
    </lineage>
</organism>
<dbReference type="PRINTS" id="PR00778">
    <property type="entry name" value="HTHARSR"/>
</dbReference>
<dbReference type="PROSITE" id="PS50987">
    <property type="entry name" value="HTH_ARSR_2"/>
    <property type="match status" value="1"/>
</dbReference>
<dbReference type="Gene3D" id="1.10.10.10">
    <property type="entry name" value="Winged helix-like DNA-binding domain superfamily/Winged helix DNA-binding domain"/>
    <property type="match status" value="1"/>
</dbReference>
<dbReference type="Proteomes" id="UP000256877">
    <property type="component" value="Unassembled WGS sequence"/>
</dbReference>
<dbReference type="GO" id="GO:0003700">
    <property type="term" value="F:DNA-binding transcription factor activity"/>
    <property type="evidence" value="ECO:0007669"/>
    <property type="project" value="InterPro"/>
</dbReference>
<name>A0A371QZX1_9CREN</name>
<dbReference type="InterPro" id="IPR011991">
    <property type="entry name" value="ArsR-like_HTH"/>
</dbReference>
<comment type="caution">
    <text evidence="7">The sequence shown here is derived from an EMBL/GenBank/DDBJ whole genome shotgun (WGS) entry which is preliminary data.</text>
</comment>
<evidence type="ECO:0000256" key="3">
    <source>
        <dbReference type="ARBA" id="ARBA00023163"/>
    </source>
</evidence>
<evidence type="ECO:0000313" key="7">
    <source>
        <dbReference type="EMBL" id="RFA96632.1"/>
    </source>
</evidence>
<evidence type="ECO:0000313" key="9">
    <source>
        <dbReference type="Proteomes" id="UP000257123"/>
    </source>
</evidence>
<evidence type="ECO:0000313" key="6">
    <source>
        <dbReference type="EMBL" id="RFA96343.1"/>
    </source>
</evidence>
<dbReference type="Pfam" id="PF01047">
    <property type="entry name" value="MarR"/>
    <property type="match status" value="1"/>
</dbReference>
<dbReference type="InterPro" id="IPR001845">
    <property type="entry name" value="HTH_ArsR_DNA-bd_dom"/>
</dbReference>
<dbReference type="Proteomes" id="UP000651120">
    <property type="component" value="Unassembled WGS sequence"/>
</dbReference>
<dbReference type="OrthoDB" id="28579at2157"/>
<dbReference type="AlphaFoldDB" id="A0A371QZX1"/>
<evidence type="ECO:0000313" key="8">
    <source>
        <dbReference type="Proteomes" id="UP000256877"/>
    </source>
</evidence>
<evidence type="ECO:0000256" key="1">
    <source>
        <dbReference type="ARBA" id="ARBA00023015"/>
    </source>
</evidence>
<reference evidence="5" key="2">
    <citation type="journal article" date="2020" name="bioRxiv">
        <title>A rank-normalized archaeal taxonomy based on genome phylogeny resolves widespread incomplete and uneven classifications.</title>
        <authorList>
            <person name="Rinke C."/>
            <person name="Chuvochina M."/>
            <person name="Mussig A.J."/>
            <person name="Chaumeil P.-A."/>
            <person name="Waite D.W."/>
            <person name="Whitman W.B."/>
            <person name="Parks D.H."/>
            <person name="Hugenholtz P."/>
        </authorList>
    </citation>
    <scope>NUCLEOTIDE SEQUENCE</scope>
    <source>
        <strain evidence="5">UBA8839</strain>
    </source>
</reference>
<dbReference type="InterPro" id="IPR036388">
    <property type="entry name" value="WH-like_DNA-bd_sf"/>
</dbReference>
<dbReference type="InterPro" id="IPR000835">
    <property type="entry name" value="HTH_MarR-typ"/>
</dbReference>
<dbReference type="InterPro" id="IPR036390">
    <property type="entry name" value="WH_DNA-bd_sf"/>
</dbReference>
<keyword evidence="3" id="KW-0804">Transcription</keyword>
<protein>
    <submittedName>
        <fullName evidence="5 7">Transcriptional regulator</fullName>
    </submittedName>
</protein>
<keyword evidence="2" id="KW-0238">DNA-binding</keyword>
<dbReference type="GO" id="GO:0003677">
    <property type="term" value="F:DNA binding"/>
    <property type="evidence" value="ECO:0007669"/>
    <property type="project" value="UniProtKB-KW"/>
</dbReference>
<feature type="domain" description="HTH arsR-type" evidence="4">
    <location>
        <begin position="1"/>
        <end position="86"/>
    </location>
</feature>
<dbReference type="PANTHER" id="PTHR43132">
    <property type="entry name" value="ARSENICAL RESISTANCE OPERON REPRESSOR ARSR-RELATED"/>
    <property type="match status" value="1"/>
</dbReference>
<evidence type="ECO:0000259" key="4">
    <source>
        <dbReference type="PROSITE" id="PS50987"/>
    </source>
</evidence>
<accession>A0A371QZX1</accession>
<dbReference type="EMBL" id="DUJP01000024">
    <property type="protein sequence ID" value="HII46889.1"/>
    <property type="molecule type" value="Genomic_DNA"/>
</dbReference>
<dbReference type="OMA" id="HENEQPY"/>
<dbReference type="GeneID" id="1464975"/>
<dbReference type="SUPFAM" id="SSF46785">
    <property type="entry name" value="Winged helix' DNA-binding domain"/>
    <property type="match status" value="1"/>
</dbReference>
<dbReference type="RefSeq" id="WP_011007227.1">
    <property type="nucleotide sequence ID" value="NZ_DAIOPL010000008.1"/>
</dbReference>
<reference evidence="8 9" key="1">
    <citation type="submission" date="2017-07" db="EMBL/GenBank/DDBJ databases">
        <title>Draft genome sequence of aerobic hyperthermophilic archaea, Pyrobaculum aerophilum YKB31 and YKB32.</title>
        <authorList>
            <person name="Mochizuki T."/>
            <person name="Berliner A.J."/>
            <person name="Yoshida-Takashima Y."/>
            <person name="Takaki Y."/>
            <person name="Nunoura T."/>
            <person name="Takai K."/>
        </authorList>
    </citation>
    <scope>NUCLEOTIDE SEQUENCE [LARGE SCALE GENOMIC DNA]</scope>
    <source>
        <strain evidence="6 9">YKB31</strain>
        <strain evidence="7 8">YKB32</strain>
    </source>
</reference>
<proteinExistence type="predicted"/>
<dbReference type="PANTHER" id="PTHR43132:SF2">
    <property type="entry name" value="ARSENICAL RESISTANCE OPERON REPRESSOR ARSR-RELATED"/>
    <property type="match status" value="1"/>
</dbReference>
<sequence>MIDQVLSSPTKIKILIVLWKFGEMNITELVRRVGASHRATVQQLRQLIEHGVVEARQIGRMRLYRLPNDEAVQKLAEALARADEWLASSKAQRLA</sequence>
<dbReference type="SMART" id="SM00418">
    <property type="entry name" value="HTH_ARSR"/>
    <property type="match status" value="1"/>
</dbReference>
<dbReference type="Proteomes" id="UP000257123">
    <property type="component" value="Unassembled WGS sequence"/>
</dbReference>